<dbReference type="InterPro" id="IPR011330">
    <property type="entry name" value="Glyco_hydro/deAcase_b/a-brl"/>
</dbReference>
<dbReference type="InterPro" id="IPR006837">
    <property type="entry name" value="Divergent_DAC"/>
</dbReference>
<sequence>MQSFRVVKSYLILLVILIFYAPTSLAQDPLPVSKQKETTLNLIISNVGLSENLLKMALEKLSPEVSLAFYPLGDETRKQISQAQKKGFEVFVLCPMEPVNYPQNDPGPNVLLTGIPSEENVKRLESVINTCTNCSGVVGFKGSLFTISEPDLKPILQYLDLKKIHFIDDGSTSRSLSPKLSTNSSQVTYIINTDNEKNSIHSVLAQIIQDAPSTKKMTAICDASFLSIEILSEWVKTLKDKNIVLKHFINSPLLNKNNGQ</sequence>
<dbReference type="PANTHER" id="PTHR30105">
    <property type="entry name" value="UNCHARACTERIZED YIBQ-RELATED"/>
    <property type="match status" value="1"/>
</dbReference>
<evidence type="ECO:0008006" key="3">
    <source>
        <dbReference type="Google" id="ProtNLM"/>
    </source>
</evidence>
<keyword evidence="2" id="KW-1185">Reference proteome</keyword>
<dbReference type="GO" id="GO:0005975">
    <property type="term" value="P:carbohydrate metabolic process"/>
    <property type="evidence" value="ECO:0007669"/>
    <property type="project" value="InterPro"/>
</dbReference>
<dbReference type="Pfam" id="PF04748">
    <property type="entry name" value="Polysacc_deac_2"/>
    <property type="match status" value="1"/>
</dbReference>
<proteinExistence type="predicted"/>
<gene>
    <name evidence="1" type="ORF">GQ61_02900</name>
</gene>
<organism evidence="1 2">
    <name type="scientific">Candidatus Nucleicultrix amoebiphila FS5</name>
    <dbReference type="NCBI Taxonomy" id="1414854"/>
    <lineage>
        <taxon>Bacteria</taxon>
        <taxon>Pseudomonadati</taxon>
        <taxon>Pseudomonadota</taxon>
        <taxon>Alphaproteobacteria</taxon>
        <taxon>Holosporales</taxon>
        <taxon>Candidatus Nucleicultricaceae</taxon>
        <taxon>Candidatus Nucleicultrix</taxon>
    </lineage>
</organism>
<dbReference type="AlphaFoldDB" id="A0A1W6N3M7"/>
<dbReference type="KEGG" id="naf:GQ61_02900"/>
<dbReference type="Proteomes" id="UP000237351">
    <property type="component" value="Chromosome"/>
</dbReference>
<dbReference type="SUPFAM" id="SSF88713">
    <property type="entry name" value="Glycoside hydrolase/deacetylase"/>
    <property type="match status" value="1"/>
</dbReference>
<dbReference type="PANTHER" id="PTHR30105:SF2">
    <property type="entry name" value="DIVERGENT POLYSACCHARIDE DEACETYLASE SUPERFAMILY"/>
    <property type="match status" value="1"/>
</dbReference>
<evidence type="ECO:0000313" key="1">
    <source>
        <dbReference type="EMBL" id="ARN84443.1"/>
    </source>
</evidence>
<evidence type="ECO:0000313" key="2">
    <source>
        <dbReference type="Proteomes" id="UP000237351"/>
    </source>
</evidence>
<reference evidence="1 2" key="1">
    <citation type="submission" date="2014-06" db="EMBL/GenBank/DDBJ databases">
        <title>The genome of the endonuclear symbiont Nucleicultrix amoebiphila.</title>
        <authorList>
            <person name="Schulz F."/>
            <person name="Horn M."/>
        </authorList>
    </citation>
    <scope>NUCLEOTIDE SEQUENCE [LARGE SCALE GENOMIC DNA]</scope>
    <source>
        <strain evidence="1 2">FS5</strain>
    </source>
</reference>
<dbReference type="Gene3D" id="3.20.20.370">
    <property type="entry name" value="Glycoside hydrolase/deacetylase"/>
    <property type="match status" value="1"/>
</dbReference>
<dbReference type="STRING" id="1414854.GQ61_02900"/>
<dbReference type="EMBL" id="CP008743">
    <property type="protein sequence ID" value="ARN84443.1"/>
    <property type="molecule type" value="Genomic_DNA"/>
</dbReference>
<accession>A0A1W6N3M7</accession>
<protein>
    <recommendedName>
        <fullName evidence="3">Divergent polysaccharide deacetylase</fullName>
    </recommendedName>
</protein>
<name>A0A1W6N3M7_9PROT</name>
<dbReference type="CDD" id="cd10936">
    <property type="entry name" value="CE4_DAC2"/>
    <property type="match status" value="1"/>
</dbReference>